<evidence type="ECO:0000256" key="1">
    <source>
        <dbReference type="SAM" id="MobiDB-lite"/>
    </source>
</evidence>
<feature type="compositionally biased region" description="Basic and acidic residues" evidence="1">
    <location>
        <begin position="1"/>
        <end position="12"/>
    </location>
</feature>
<keyword evidence="3" id="KW-1185">Reference proteome</keyword>
<accession>A0AAN6T3M9</accession>
<organism evidence="2 3">
    <name type="scientific">Parathielavia hyrcaniae</name>
    <dbReference type="NCBI Taxonomy" id="113614"/>
    <lineage>
        <taxon>Eukaryota</taxon>
        <taxon>Fungi</taxon>
        <taxon>Dikarya</taxon>
        <taxon>Ascomycota</taxon>
        <taxon>Pezizomycotina</taxon>
        <taxon>Sordariomycetes</taxon>
        <taxon>Sordariomycetidae</taxon>
        <taxon>Sordariales</taxon>
        <taxon>Chaetomiaceae</taxon>
        <taxon>Parathielavia</taxon>
    </lineage>
</organism>
<comment type="caution">
    <text evidence="2">The sequence shown here is derived from an EMBL/GenBank/DDBJ whole genome shotgun (WGS) entry which is preliminary data.</text>
</comment>
<proteinExistence type="predicted"/>
<sequence length="100" mass="10963">MEPGRPTREAKDLPTISTPLLHPLEPPPPAAAAEPHQPQLWLLAHDVTSPPVPVVAQITPVTAPSRSSVTGPMTELLTTLETRHNLQRYWIQVVRQGLTD</sequence>
<gene>
    <name evidence="2" type="ORF">N658DRAFT_298974</name>
</gene>
<protein>
    <submittedName>
        <fullName evidence="2">Uncharacterized protein</fullName>
    </submittedName>
</protein>
<feature type="region of interest" description="Disordered" evidence="1">
    <location>
        <begin position="1"/>
        <end position="36"/>
    </location>
</feature>
<dbReference type="EMBL" id="MU863629">
    <property type="protein sequence ID" value="KAK4103046.1"/>
    <property type="molecule type" value="Genomic_DNA"/>
</dbReference>
<reference evidence="2" key="2">
    <citation type="submission" date="2023-05" db="EMBL/GenBank/DDBJ databases">
        <authorList>
            <consortium name="Lawrence Berkeley National Laboratory"/>
            <person name="Steindorff A."/>
            <person name="Hensen N."/>
            <person name="Bonometti L."/>
            <person name="Westerberg I."/>
            <person name="Brannstrom I.O."/>
            <person name="Guillou S."/>
            <person name="Cros-Aarteil S."/>
            <person name="Calhoun S."/>
            <person name="Haridas S."/>
            <person name="Kuo A."/>
            <person name="Mondo S."/>
            <person name="Pangilinan J."/>
            <person name="Riley R."/>
            <person name="Labutti K."/>
            <person name="Andreopoulos B."/>
            <person name="Lipzen A."/>
            <person name="Chen C."/>
            <person name="Yanf M."/>
            <person name="Daum C."/>
            <person name="Ng V."/>
            <person name="Clum A."/>
            <person name="Ohm R."/>
            <person name="Martin F."/>
            <person name="Silar P."/>
            <person name="Natvig D."/>
            <person name="Lalanne C."/>
            <person name="Gautier V."/>
            <person name="Ament-Velasquez S.L."/>
            <person name="Kruys A."/>
            <person name="Hutchinson M.I."/>
            <person name="Powell A.J."/>
            <person name="Barry K."/>
            <person name="Miller A.N."/>
            <person name="Grigoriev I.V."/>
            <person name="Debuchy R."/>
            <person name="Gladieux P."/>
            <person name="Thoren M.H."/>
            <person name="Johannesson H."/>
        </authorList>
    </citation>
    <scope>NUCLEOTIDE SEQUENCE</scope>
    <source>
        <strain evidence="2">CBS 757.83</strain>
    </source>
</reference>
<reference evidence="2" key="1">
    <citation type="journal article" date="2023" name="Mol. Phylogenet. Evol.">
        <title>Genome-scale phylogeny and comparative genomics of the fungal order Sordariales.</title>
        <authorList>
            <person name="Hensen N."/>
            <person name="Bonometti L."/>
            <person name="Westerberg I."/>
            <person name="Brannstrom I.O."/>
            <person name="Guillou S."/>
            <person name="Cros-Aarteil S."/>
            <person name="Calhoun S."/>
            <person name="Haridas S."/>
            <person name="Kuo A."/>
            <person name="Mondo S."/>
            <person name="Pangilinan J."/>
            <person name="Riley R."/>
            <person name="LaButti K."/>
            <person name="Andreopoulos B."/>
            <person name="Lipzen A."/>
            <person name="Chen C."/>
            <person name="Yan M."/>
            <person name="Daum C."/>
            <person name="Ng V."/>
            <person name="Clum A."/>
            <person name="Steindorff A."/>
            <person name="Ohm R.A."/>
            <person name="Martin F."/>
            <person name="Silar P."/>
            <person name="Natvig D.O."/>
            <person name="Lalanne C."/>
            <person name="Gautier V."/>
            <person name="Ament-Velasquez S.L."/>
            <person name="Kruys A."/>
            <person name="Hutchinson M.I."/>
            <person name="Powell A.J."/>
            <person name="Barry K."/>
            <person name="Miller A.N."/>
            <person name="Grigoriev I.V."/>
            <person name="Debuchy R."/>
            <person name="Gladieux P."/>
            <person name="Hiltunen Thoren M."/>
            <person name="Johannesson H."/>
        </authorList>
    </citation>
    <scope>NUCLEOTIDE SEQUENCE</scope>
    <source>
        <strain evidence="2">CBS 757.83</strain>
    </source>
</reference>
<name>A0AAN6T3M9_9PEZI</name>
<evidence type="ECO:0000313" key="2">
    <source>
        <dbReference type="EMBL" id="KAK4103046.1"/>
    </source>
</evidence>
<dbReference type="Proteomes" id="UP001305647">
    <property type="component" value="Unassembled WGS sequence"/>
</dbReference>
<evidence type="ECO:0000313" key="3">
    <source>
        <dbReference type="Proteomes" id="UP001305647"/>
    </source>
</evidence>
<dbReference type="AlphaFoldDB" id="A0AAN6T3M9"/>